<accession>A0A9D4UBE4</accession>
<feature type="compositionally biased region" description="Low complexity" evidence="1">
    <location>
        <begin position="484"/>
        <end position="494"/>
    </location>
</feature>
<dbReference type="OrthoDB" id="118550at2759"/>
<dbReference type="Pfam" id="PF09133">
    <property type="entry name" value="SANTA"/>
    <property type="match status" value="1"/>
</dbReference>
<feature type="compositionally biased region" description="Basic and acidic residues" evidence="1">
    <location>
        <begin position="334"/>
        <end position="352"/>
    </location>
</feature>
<feature type="domain" description="SANTA" evidence="2">
    <location>
        <begin position="145"/>
        <end position="234"/>
    </location>
</feature>
<sequence>MNQKEHAHFNPTYPDHSDSFSPNFEQRRYLHEVNSFEQSAVWNASSTSCCQPSKHHGRHGEPLYRSLLKSHHCSPHSFVEHIEGARHHNPYLFETESTAAGNCLSSQYANHSPCRCGSPMLHESNARIGLKGQSYYPNSALPNEITLYNWYLIRLDDSHSLDIAVGGFLSNRCNEVDRIETTTIVKRLEERKLLTKDGDVINLVGTIDDFRTISNGFTIQTAHTFITGFPHIWKLLVDTVLPAKAAGTVRPTLGQRYMQRFSAFKGLETDLVSYSEGERSCGAKHAPKAPCAEANEKIPESAAQMEQDIFLLDVECQSKEDRRILYNQVQEKELDKNARPEDNCSEKTEHQASHGQKSTLNGPAEASDLGYELDNMPNESMEAAVSEIACGNKEFEVGIVNKSKNGAEDKNRANEAFVEAKVNAVAEADKVCSENLDLATVQKFQTSEREHEISKPSEIFRESAEKKRKAASSSANDVEGVGLSSSSGSQENSARSMEKSCNLFSKKEEELISSVISIAKQKSVVACKAAAKKKGKHKRRRRILLARSKRSTKSTVTGATDLDNIPVECIEAAVSECELVKDFEVCTEKKIKNGAKENKFATEALDEATGDAGAKADNVCNGNLDLATVQPSQMNEGEAEKDKLSKGLRGLSSKKRKVSFNFAKDVEGGDLSSPSLRLEKSARSMEKSCSQASEKVELVSSVISIVKQKVANAKKVMGERKGKHNRRGRFSLPRSKRSPKTRGKNYVNDALGVAAHDAGGKADKMCSGNPDLATVQPSKMNEGDLGKDKLSKALSGSSSTKRKAMFSFAEDVEGGNLSSASLRLENSARSVEKSCSWVSEKEELISSVISIAKQKVVEAKKVIAKRKGKHKRRGRFSLPRSKRSTKPMSSEKHEAFEWKDPCLVPDSSKENCSGQSHDSNVPSSVTSARKRMKMVPPPLPSPVVSISTQLVSKAFGLKTSKSGRLLVPPLAHWCGQSLVRDKDGGIIAIEDGSKSIPTETGCFNFKPPIEAGAKKLQEWLSETASKCLTKKSNAPRKGNQAKGVPK</sequence>
<feature type="region of interest" description="Disordered" evidence="1">
    <location>
        <begin position="1027"/>
        <end position="1046"/>
    </location>
</feature>
<gene>
    <name evidence="3" type="ORF">GOP47_0019628</name>
</gene>
<keyword evidence="4" id="KW-1185">Reference proteome</keyword>
<dbReference type="Proteomes" id="UP000886520">
    <property type="component" value="Chromosome 19"/>
</dbReference>
<feature type="region of interest" description="Disordered" evidence="1">
    <location>
        <begin position="716"/>
        <end position="744"/>
    </location>
</feature>
<dbReference type="AlphaFoldDB" id="A0A9D4UBE4"/>
<feature type="region of interest" description="Disordered" evidence="1">
    <location>
        <begin position="445"/>
        <end position="494"/>
    </location>
</feature>
<evidence type="ECO:0000256" key="1">
    <source>
        <dbReference type="SAM" id="MobiDB-lite"/>
    </source>
</evidence>
<feature type="region of interest" description="Disordered" evidence="1">
    <location>
        <begin position="770"/>
        <end position="796"/>
    </location>
</feature>
<evidence type="ECO:0000259" key="2">
    <source>
        <dbReference type="Pfam" id="PF09133"/>
    </source>
</evidence>
<protein>
    <recommendedName>
        <fullName evidence="2">SANTA domain-containing protein</fullName>
    </recommendedName>
</protein>
<evidence type="ECO:0000313" key="3">
    <source>
        <dbReference type="EMBL" id="KAI5064933.1"/>
    </source>
</evidence>
<feature type="region of interest" description="Disordered" evidence="1">
    <location>
        <begin position="863"/>
        <end position="894"/>
    </location>
</feature>
<organism evidence="3 4">
    <name type="scientific">Adiantum capillus-veneris</name>
    <name type="common">Maidenhair fern</name>
    <dbReference type="NCBI Taxonomy" id="13818"/>
    <lineage>
        <taxon>Eukaryota</taxon>
        <taxon>Viridiplantae</taxon>
        <taxon>Streptophyta</taxon>
        <taxon>Embryophyta</taxon>
        <taxon>Tracheophyta</taxon>
        <taxon>Polypodiopsida</taxon>
        <taxon>Polypodiidae</taxon>
        <taxon>Polypodiales</taxon>
        <taxon>Pteridineae</taxon>
        <taxon>Pteridaceae</taxon>
        <taxon>Vittarioideae</taxon>
        <taxon>Adiantum</taxon>
    </lineage>
</organism>
<feature type="compositionally biased region" description="Basic residues" evidence="1">
    <location>
        <begin position="863"/>
        <end position="885"/>
    </location>
</feature>
<reference evidence="3" key="1">
    <citation type="submission" date="2021-01" db="EMBL/GenBank/DDBJ databases">
        <title>Adiantum capillus-veneris genome.</title>
        <authorList>
            <person name="Fang Y."/>
            <person name="Liao Q."/>
        </authorList>
    </citation>
    <scope>NUCLEOTIDE SEQUENCE</scope>
    <source>
        <strain evidence="3">H3</strain>
        <tissue evidence="3">Leaf</tissue>
    </source>
</reference>
<feature type="compositionally biased region" description="Basic and acidic residues" evidence="1">
    <location>
        <begin position="781"/>
        <end position="791"/>
    </location>
</feature>
<dbReference type="InterPro" id="IPR053090">
    <property type="entry name" value="Centromere_KNL-2_homolog"/>
</dbReference>
<feature type="compositionally biased region" description="Basic and acidic residues" evidence="1">
    <location>
        <begin position="446"/>
        <end position="465"/>
    </location>
</feature>
<dbReference type="InterPro" id="IPR015216">
    <property type="entry name" value="SANTA"/>
</dbReference>
<dbReference type="PANTHER" id="PTHR35311">
    <property type="entry name" value="KINETOCHORE-ASSOCIATED PROTEIN KNL-2 HOMOLOG"/>
    <property type="match status" value="1"/>
</dbReference>
<feature type="region of interest" description="Disordered" evidence="1">
    <location>
        <begin position="1"/>
        <end position="21"/>
    </location>
</feature>
<proteinExistence type="predicted"/>
<evidence type="ECO:0000313" key="4">
    <source>
        <dbReference type="Proteomes" id="UP000886520"/>
    </source>
</evidence>
<comment type="caution">
    <text evidence="3">The sequence shown here is derived from an EMBL/GenBank/DDBJ whole genome shotgun (WGS) entry which is preliminary data.</text>
</comment>
<dbReference type="EMBL" id="JABFUD020000019">
    <property type="protein sequence ID" value="KAI5064933.1"/>
    <property type="molecule type" value="Genomic_DNA"/>
</dbReference>
<dbReference type="PANTHER" id="PTHR35311:SF1">
    <property type="entry name" value="PROTEIN EMBRYO DEFECTIVE 1674"/>
    <property type="match status" value="1"/>
</dbReference>
<feature type="region of interest" description="Disordered" evidence="1">
    <location>
        <begin position="334"/>
        <end position="371"/>
    </location>
</feature>
<name>A0A9D4UBE4_ADICA</name>
<feature type="compositionally biased region" description="Basic residues" evidence="1">
    <location>
        <begin position="721"/>
        <end position="743"/>
    </location>
</feature>